<evidence type="ECO:0000313" key="9">
    <source>
        <dbReference type="EMBL" id="PKQ66571.1"/>
    </source>
</evidence>
<dbReference type="SUPFAM" id="SSF52518">
    <property type="entry name" value="Thiamin diphosphate-binding fold (THDP-binding)"/>
    <property type="match status" value="2"/>
</dbReference>
<dbReference type="GO" id="GO:0009234">
    <property type="term" value="P:menaquinone biosynthetic process"/>
    <property type="evidence" value="ECO:0007669"/>
    <property type="project" value="UniProtKB-UniRule"/>
</dbReference>
<dbReference type="CDD" id="cd02009">
    <property type="entry name" value="TPP_SHCHC_synthase"/>
    <property type="match status" value="1"/>
</dbReference>
<keyword evidence="6" id="KW-0474">Menaquinone biosynthesis</keyword>
<name>A0A2N3I8C4_9BACT</name>
<gene>
    <name evidence="6" type="primary">menD</name>
    <name evidence="9" type="ORF">Rain11_2329</name>
</gene>
<dbReference type="InterPro" id="IPR011766">
    <property type="entry name" value="TPP_enzyme_TPP-bd"/>
</dbReference>
<keyword evidence="10" id="KW-1185">Reference proteome</keyword>
<comment type="caution">
    <text evidence="9">The sequence shown here is derived from an EMBL/GenBank/DDBJ whole genome shotgun (WGS) entry which is preliminary data.</text>
</comment>
<comment type="cofactor">
    <cofactor evidence="6">
        <name>Mg(2+)</name>
        <dbReference type="ChEBI" id="CHEBI:18420"/>
    </cofactor>
    <cofactor evidence="6">
        <name>Mn(2+)</name>
        <dbReference type="ChEBI" id="CHEBI:29035"/>
    </cofactor>
</comment>
<dbReference type="GO" id="GO:0070204">
    <property type="term" value="F:2-succinyl-5-enolpyruvyl-6-hydroxy-3-cyclohexene-1-carboxylic-acid synthase activity"/>
    <property type="evidence" value="ECO:0007669"/>
    <property type="project" value="UniProtKB-UniRule"/>
</dbReference>
<dbReference type="NCBIfam" id="TIGR00173">
    <property type="entry name" value="menD"/>
    <property type="match status" value="1"/>
</dbReference>
<dbReference type="UniPathway" id="UPA01057">
    <property type="reaction ID" value="UER00164"/>
</dbReference>
<dbReference type="GO" id="GO:0030976">
    <property type="term" value="F:thiamine pyrophosphate binding"/>
    <property type="evidence" value="ECO:0007669"/>
    <property type="project" value="UniProtKB-UniRule"/>
</dbReference>
<evidence type="ECO:0000259" key="7">
    <source>
        <dbReference type="Pfam" id="PF02775"/>
    </source>
</evidence>
<dbReference type="Pfam" id="PF02776">
    <property type="entry name" value="TPP_enzyme_N"/>
    <property type="match status" value="1"/>
</dbReference>
<dbReference type="UniPathway" id="UPA00079"/>
<dbReference type="InterPro" id="IPR004433">
    <property type="entry name" value="MenaQ_synth_MenD"/>
</dbReference>
<reference evidence="9 10" key="1">
    <citation type="submission" date="2017-06" db="EMBL/GenBank/DDBJ databases">
        <title>Raineya orbicola gen. nov., sp. nov. a slightly thermophilic bacterium of the phylum Bacteroidetes and the description of Raineyaceae fam. nov.</title>
        <authorList>
            <person name="Albuquerque L."/>
            <person name="Polonia A.R.M."/>
            <person name="Barroso C."/>
            <person name="Froufe H.J.C."/>
            <person name="Lage O."/>
            <person name="Lobo-Da-Cunha A."/>
            <person name="Egas C."/>
            <person name="Da Costa M.S."/>
        </authorList>
    </citation>
    <scope>NUCLEOTIDE SEQUENCE [LARGE SCALE GENOMIC DNA]</scope>
    <source>
        <strain evidence="9 10">SPSPC-11</strain>
    </source>
</reference>
<dbReference type="EC" id="2.2.1.9" evidence="6"/>
<dbReference type="RefSeq" id="WP_101359593.1">
    <property type="nucleotide sequence ID" value="NZ_NKXO01000045.1"/>
</dbReference>
<comment type="catalytic activity">
    <reaction evidence="6">
        <text>isochorismate + 2-oxoglutarate + H(+) = 5-enolpyruvoyl-6-hydroxy-2-succinyl-cyclohex-3-ene-1-carboxylate + CO2</text>
        <dbReference type="Rhea" id="RHEA:25593"/>
        <dbReference type="ChEBI" id="CHEBI:15378"/>
        <dbReference type="ChEBI" id="CHEBI:16526"/>
        <dbReference type="ChEBI" id="CHEBI:16810"/>
        <dbReference type="ChEBI" id="CHEBI:29780"/>
        <dbReference type="ChEBI" id="CHEBI:58818"/>
        <dbReference type="EC" id="2.2.1.9"/>
    </reaction>
</comment>
<dbReference type="OrthoDB" id="9791859at2"/>
<dbReference type="PIRSF" id="PIRSF004983">
    <property type="entry name" value="MenD"/>
    <property type="match status" value="1"/>
</dbReference>
<dbReference type="InterPro" id="IPR012001">
    <property type="entry name" value="Thiamin_PyroP_enz_TPP-bd_dom"/>
</dbReference>
<keyword evidence="2 6" id="KW-0479">Metal-binding</keyword>
<protein>
    <recommendedName>
        <fullName evidence="6">2-succinyl-5-enolpyruvyl-6-hydroxy-3-cyclohexene-1-carboxylate synthase</fullName>
        <shortName evidence="6">SEPHCHC synthase</shortName>
        <ecNumber evidence="6">2.2.1.9</ecNumber>
    </recommendedName>
    <alternativeName>
        <fullName evidence="6">Menaquinone biosynthesis protein MenD</fullName>
    </alternativeName>
</protein>
<dbReference type="CDD" id="cd07037">
    <property type="entry name" value="TPP_PYR_MenD"/>
    <property type="match status" value="1"/>
</dbReference>
<evidence type="ECO:0000256" key="2">
    <source>
        <dbReference type="ARBA" id="ARBA00022723"/>
    </source>
</evidence>
<comment type="cofactor">
    <cofactor evidence="6">
        <name>thiamine diphosphate</name>
        <dbReference type="ChEBI" id="CHEBI:58937"/>
    </cofactor>
    <text evidence="6">Binds 1 thiamine pyrophosphate per subunit.</text>
</comment>
<dbReference type="Gene3D" id="3.40.50.1220">
    <property type="entry name" value="TPP-binding domain"/>
    <property type="match status" value="1"/>
</dbReference>
<comment type="pathway">
    <text evidence="6">Quinol/quinone metabolism; menaquinone biosynthesis.</text>
</comment>
<organism evidence="9 10">
    <name type="scientific">Raineya orbicola</name>
    <dbReference type="NCBI Taxonomy" id="2016530"/>
    <lineage>
        <taxon>Bacteria</taxon>
        <taxon>Pseudomonadati</taxon>
        <taxon>Bacteroidota</taxon>
        <taxon>Cytophagia</taxon>
        <taxon>Cytophagales</taxon>
        <taxon>Raineyaceae</taxon>
        <taxon>Raineya</taxon>
    </lineage>
</organism>
<dbReference type="GO" id="GO:0030145">
    <property type="term" value="F:manganese ion binding"/>
    <property type="evidence" value="ECO:0007669"/>
    <property type="project" value="UniProtKB-UniRule"/>
</dbReference>
<evidence type="ECO:0000256" key="6">
    <source>
        <dbReference type="HAMAP-Rule" id="MF_01659"/>
    </source>
</evidence>
<proteinExistence type="inferred from homology"/>
<dbReference type="PANTHER" id="PTHR42916:SF1">
    <property type="entry name" value="PROTEIN PHYLLO, CHLOROPLASTIC"/>
    <property type="match status" value="1"/>
</dbReference>
<evidence type="ECO:0000313" key="10">
    <source>
        <dbReference type="Proteomes" id="UP000233387"/>
    </source>
</evidence>
<evidence type="ECO:0000256" key="1">
    <source>
        <dbReference type="ARBA" id="ARBA00022679"/>
    </source>
</evidence>
<accession>A0A2N3I8C4</accession>
<comment type="pathway">
    <text evidence="6">Quinol/quinone metabolism; 1,4-dihydroxy-2-naphthoate biosynthesis; 1,4-dihydroxy-2-naphthoate from chorismate: step 2/7.</text>
</comment>
<comment type="similarity">
    <text evidence="6">Belongs to the TPP enzyme family. MenD subfamily.</text>
</comment>
<dbReference type="GO" id="GO:0000287">
    <property type="term" value="F:magnesium ion binding"/>
    <property type="evidence" value="ECO:0007669"/>
    <property type="project" value="UniProtKB-UniRule"/>
</dbReference>
<comment type="subunit">
    <text evidence="6">Homodimer.</text>
</comment>
<dbReference type="Gene3D" id="3.40.50.970">
    <property type="match status" value="2"/>
</dbReference>
<dbReference type="InterPro" id="IPR029061">
    <property type="entry name" value="THDP-binding"/>
</dbReference>
<keyword evidence="1 6" id="KW-0808">Transferase</keyword>
<keyword evidence="5 6" id="KW-0464">Manganese</keyword>
<dbReference type="Proteomes" id="UP000233387">
    <property type="component" value="Unassembled WGS sequence"/>
</dbReference>
<dbReference type="AlphaFoldDB" id="A0A2N3I8C4"/>
<dbReference type="Pfam" id="PF02775">
    <property type="entry name" value="TPP_enzyme_C"/>
    <property type="match status" value="1"/>
</dbReference>
<evidence type="ECO:0000256" key="3">
    <source>
        <dbReference type="ARBA" id="ARBA00022842"/>
    </source>
</evidence>
<dbReference type="HAMAP" id="MF_01659">
    <property type="entry name" value="MenD"/>
    <property type="match status" value="1"/>
</dbReference>
<comment type="function">
    <text evidence="6">Catalyzes the thiamine diphosphate-dependent decarboxylation of 2-oxoglutarate and the subsequent addition of the resulting succinic semialdehyde-thiamine pyrophosphate anion to isochorismate to yield 2-succinyl-5-enolpyruvyl-6-hydroxy-3-cyclohexene-1-carboxylate (SEPHCHC).</text>
</comment>
<evidence type="ECO:0000256" key="5">
    <source>
        <dbReference type="ARBA" id="ARBA00023211"/>
    </source>
</evidence>
<dbReference type="PANTHER" id="PTHR42916">
    <property type="entry name" value="2-SUCCINYL-5-ENOLPYRUVYL-6-HYDROXY-3-CYCLOHEXENE-1-CARBOXYLATE SYNTHASE"/>
    <property type="match status" value="1"/>
</dbReference>
<sequence>MLLPALYNIAEICAKKGLRYVVISPGSRSAPLTLAFARHKAFEKIIVPDERSAAFVALGIAQSIKQTVILICTSGSATLNYAPAVAEAFFQEIPLLLLTADRPNEWIDQQDGQTIRQENVFGKHVKAAFHLPQDYQHPDSLWHINRIINEAINLTQHEQTQPVHINVPIREPFYPKENEEITFDSNVRIIEQIRTIKNPSQIDWQRLMEIEENCPKQLIVVGQMPKNQILLNALPQIERKGIFRIPIVADIIANAYPFGKTISHHDLILMPQSETLKKTLQPDLLITLGKSVLSKSLKQFLRKYPPRYHWHFQEYGYAPDTFQNLTHILPISSEKGLEYYLSYTRKKFQPTSYYEFWISLENKAEKFLQNFFGQEHSFNEFWAFWYILQKLPNKSKLHLANSMPVRYANYLSLAPHQDVEVYANRGTSGIDGSSSTALGAAYVTNEIVTLITGDMAFGYDSNAFWQNRIPENLRVIVLNNEGGGIFRLLPESSRLPEMEEYFETTLKVPIQHIAEGYGLHYQKATDARSLFSILETFFEPSAKAKILEIKTDKYINQSFFEHFKQNWLEKFDF</sequence>
<evidence type="ECO:0000256" key="4">
    <source>
        <dbReference type="ARBA" id="ARBA00023052"/>
    </source>
</evidence>
<feature type="domain" description="Thiamine pyrophosphate enzyme N-terminal TPP-binding" evidence="8">
    <location>
        <begin position="9"/>
        <end position="114"/>
    </location>
</feature>
<dbReference type="EMBL" id="NKXO01000045">
    <property type="protein sequence ID" value="PKQ66571.1"/>
    <property type="molecule type" value="Genomic_DNA"/>
</dbReference>
<feature type="domain" description="Thiamine pyrophosphate enzyme TPP-binding" evidence="7">
    <location>
        <begin position="426"/>
        <end position="538"/>
    </location>
</feature>
<keyword evidence="3 6" id="KW-0460">Magnesium</keyword>
<keyword evidence="4 6" id="KW-0786">Thiamine pyrophosphate</keyword>
<evidence type="ECO:0000259" key="8">
    <source>
        <dbReference type="Pfam" id="PF02776"/>
    </source>
</evidence>